<feature type="chain" id="PRO_5035162955" evidence="3">
    <location>
        <begin position="22"/>
        <end position="590"/>
    </location>
</feature>
<evidence type="ECO:0000256" key="3">
    <source>
        <dbReference type="SAM" id="SignalP"/>
    </source>
</evidence>
<keyword evidence="4" id="KW-0540">Nuclease</keyword>
<organism evidence="4 5">
    <name type="scientific">Microtus ochrogaster</name>
    <name type="common">Prairie vole</name>
    <dbReference type="NCBI Taxonomy" id="79684"/>
    <lineage>
        <taxon>Eukaryota</taxon>
        <taxon>Metazoa</taxon>
        <taxon>Chordata</taxon>
        <taxon>Craniata</taxon>
        <taxon>Vertebrata</taxon>
        <taxon>Euteleostomi</taxon>
        <taxon>Mammalia</taxon>
        <taxon>Eutheria</taxon>
        <taxon>Euarchontoglires</taxon>
        <taxon>Glires</taxon>
        <taxon>Rodentia</taxon>
        <taxon>Myomorpha</taxon>
        <taxon>Muroidea</taxon>
        <taxon>Cricetidae</taxon>
        <taxon>Arvicolinae</taxon>
        <taxon>Microtus</taxon>
    </lineage>
</organism>
<gene>
    <name evidence="4" type="ORF">LTLLF_172235</name>
</gene>
<evidence type="ECO:0000256" key="1">
    <source>
        <dbReference type="SAM" id="MobiDB-lite"/>
    </source>
</evidence>
<dbReference type="PANTHER" id="PTHR21472">
    <property type="entry name" value="ENDONUCLEASE DOMAIN-CONTAINING 1 PROTEIN ENDOD1"/>
    <property type="match status" value="1"/>
</dbReference>
<dbReference type="SUPFAM" id="SSF54060">
    <property type="entry name" value="His-Me finger endonucleases"/>
    <property type="match status" value="1"/>
</dbReference>
<accession>A0A8J6KR97</accession>
<proteinExistence type="predicted"/>
<feature type="signal peptide" evidence="3">
    <location>
        <begin position="1"/>
        <end position="21"/>
    </location>
</feature>
<feature type="transmembrane region" description="Helical" evidence="2">
    <location>
        <begin position="539"/>
        <end position="566"/>
    </location>
</feature>
<feature type="transmembrane region" description="Helical" evidence="2">
    <location>
        <begin position="429"/>
        <end position="448"/>
    </location>
</feature>
<keyword evidence="2" id="KW-0472">Membrane</keyword>
<protein>
    <submittedName>
        <fullName evidence="4">Endonuclease domain-containing 1 protein</fullName>
    </submittedName>
</protein>
<sequence>MGCARWLSLGGLLALAGLVQARLLTPHQAGFSECDRFFYAETPPAGLETEAHVRICQRFAGSERFATLYSPGHRIPVFSAFRAARPAPLNAEQRGLLEPQSVLRFQCLNSEGGKLEMGIFPLADTLSSVPHVNAKRSRSAEENSAQWKRTVMGKETQDNWVCNLTGLLNLGRPEKNPGGRMGTSIDDPDSSLEEVIEEADAVTSVNNLGSKQALNADYLDSDYEIGQLYPFLLSSDLKMSTFPLTNSVPMTQSFRERWHMNLDSLMDRALIPHCGDGKDLYIITGAVPSDYRVKGRVTIPEFLWLAACCDIPGGGWAMGFTKHMQASDIIEDIMVRDLEKLLPQKPQLFRDNCGEMEQDTEKMKKILEVVNQVQDEERSLQSQESSSPLARAQSQRSALPSPDAPEGGGSFLGKVLGFLLTPFIKLFQLIYYLFMTVLRNVLHLLWFVAKQVINGIESCLYRLGSATVSYLLTIGQELVGIPWKVLKVVAKVIRALLRILCCLLKTVCRALSIPLQVLVDVATFPVYTVGAIPVVCRDIAVGLGGILSLLFGTAFGTMGGLFQVVFSIFKRVGYKVTFDNFGEFYNPNTS</sequence>
<dbReference type="PANTHER" id="PTHR21472:SF8">
    <property type="entry name" value="ENDONUCLEASE DOMAIN-CONTAINING 1 PROTEIN"/>
    <property type="match status" value="1"/>
</dbReference>
<keyword evidence="2" id="KW-1133">Transmembrane helix</keyword>
<dbReference type="GO" id="GO:0004519">
    <property type="term" value="F:endonuclease activity"/>
    <property type="evidence" value="ECO:0007669"/>
    <property type="project" value="UniProtKB-KW"/>
</dbReference>
<keyword evidence="3" id="KW-0732">Signal</keyword>
<reference evidence="4" key="1">
    <citation type="submission" date="2020-03" db="EMBL/GenBank/DDBJ databases">
        <title>Studies in the Genomics of Life Span.</title>
        <authorList>
            <person name="Glass D."/>
        </authorList>
    </citation>
    <scope>NUCLEOTIDE SEQUENCE</scope>
    <source>
        <strain evidence="4">LTLLF</strain>
        <tissue evidence="4">Muscle</tissue>
    </source>
</reference>
<dbReference type="AlphaFoldDB" id="A0A8J6KR97"/>
<name>A0A8J6KR97_MICOH</name>
<evidence type="ECO:0000313" key="4">
    <source>
        <dbReference type="EMBL" id="KAH0506799.1"/>
    </source>
</evidence>
<keyword evidence="4" id="KW-0378">Hydrolase</keyword>
<dbReference type="Gene3D" id="3.40.570.10">
    <property type="entry name" value="Extracellular Endonuclease, subunit A"/>
    <property type="match status" value="1"/>
</dbReference>
<keyword evidence="4" id="KW-0255">Endonuclease</keyword>
<dbReference type="InterPro" id="IPR044925">
    <property type="entry name" value="His-Me_finger_sf"/>
</dbReference>
<keyword evidence="2" id="KW-0812">Transmembrane</keyword>
<evidence type="ECO:0000256" key="2">
    <source>
        <dbReference type="SAM" id="Phobius"/>
    </source>
</evidence>
<dbReference type="EMBL" id="JAATJU010023899">
    <property type="protein sequence ID" value="KAH0506799.1"/>
    <property type="molecule type" value="Genomic_DNA"/>
</dbReference>
<dbReference type="InterPro" id="IPR039015">
    <property type="entry name" value="ENDOD1"/>
</dbReference>
<feature type="region of interest" description="Disordered" evidence="1">
    <location>
        <begin position="379"/>
        <end position="404"/>
    </location>
</feature>
<dbReference type="Proteomes" id="UP000710432">
    <property type="component" value="Unassembled WGS sequence"/>
</dbReference>
<comment type="caution">
    <text evidence="4">The sequence shown here is derived from an EMBL/GenBank/DDBJ whole genome shotgun (WGS) entry which is preliminary data.</text>
</comment>
<dbReference type="InterPro" id="IPR044929">
    <property type="entry name" value="DNA/RNA_non-sp_Endonuclease_sf"/>
</dbReference>
<evidence type="ECO:0000313" key="5">
    <source>
        <dbReference type="Proteomes" id="UP000710432"/>
    </source>
</evidence>